<dbReference type="EMBL" id="FOAN01000002">
    <property type="protein sequence ID" value="SEK81978.1"/>
    <property type="molecule type" value="Genomic_DNA"/>
</dbReference>
<accession>A0A1H7K531</accession>
<gene>
    <name evidence="3" type="ORF">SAMN04515666_10288</name>
</gene>
<protein>
    <recommendedName>
        <fullName evidence="5">Porin</fullName>
    </recommendedName>
</protein>
<organism evidence="3 4">
    <name type="scientific">Bosea lupini</name>
    <dbReference type="NCBI Taxonomy" id="1036779"/>
    <lineage>
        <taxon>Bacteria</taxon>
        <taxon>Pseudomonadati</taxon>
        <taxon>Pseudomonadota</taxon>
        <taxon>Alphaproteobacteria</taxon>
        <taxon>Hyphomicrobiales</taxon>
        <taxon>Boseaceae</taxon>
        <taxon>Bosea</taxon>
    </lineage>
</organism>
<feature type="region of interest" description="Disordered" evidence="1">
    <location>
        <begin position="29"/>
        <end position="49"/>
    </location>
</feature>
<keyword evidence="2" id="KW-0732">Signal</keyword>
<feature type="compositionally biased region" description="Low complexity" evidence="1">
    <location>
        <begin position="39"/>
        <end position="48"/>
    </location>
</feature>
<dbReference type="AlphaFoldDB" id="A0A1H7K531"/>
<evidence type="ECO:0000313" key="4">
    <source>
        <dbReference type="Proteomes" id="UP000199664"/>
    </source>
</evidence>
<feature type="chain" id="PRO_5011497104" description="Porin" evidence="2">
    <location>
        <begin position="21"/>
        <end position="129"/>
    </location>
</feature>
<evidence type="ECO:0000256" key="2">
    <source>
        <dbReference type="SAM" id="SignalP"/>
    </source>
</evidence>
<keyword evidence="4" id="KW-1185">Reference proteome</keyword>
<dbReference type="RefSeq" id="WP_208862228.1">
    <property type="nucleotide sequence ID" value="NZ_FOAN01000002.1"/>
</dbReference>
<sequence length="129" mass="13487">MKLPIAIALATLCLPTLAVAQSIGEPLPGRGPAKTKPLAAPSASSQAARPCPEYGPGFVRVEGSSACVRLGGGVRVEFGKTSRNRGYGSAADAMVYGEARSQTSVGEFRTVISGRGRIDNNLNNGWQRW</sequence>
<dbReference type="Proteomes" id="UP000199664">
    <property type="component" value="Unassembled WGS sequence"/>
</dbReference>
<evidence type="ECO:0000313" key="3">
    <source>
        <dbReference type="EMBL" id="SEK81978.1"/>
    </source>
</evidence>
<evidence type="ECO:0008006" key="5">
    <source>
        <dbReference type="Google" id="ProtNLM"/>
    </source>
</evidence>
<proteinExistence type="predicted"/>
<reference evidence="4" key="1">
    <citation type="submission" date="2016-10" db="EMBL/GenBank/DDBJ databases">
        <authorList>
            <person name="Varghese N."/>
            <person name="Submissions S."/>
        </authorList>
    </citation>
    <scope>NUCLEOTIDE SEQUENCE [LARGE SCALE GENOMIC DNA]</scope>
    <source>
        <strain evidence="4">LMG 26383,CCUG 61248,R- 45681</strain>
    </source>
</reference>
<feature type="signal peptide" evidence="2">
    <location>
        <begin position="1"/>
        <end position="20"/>
    </location>
</feature>
<evidence type="ECO:0000256" key="1">
    <source>
        <dbReference type="SAM" id="MobiDB-lite"/>
    </source>
</evidence>
<name>A0A1H7K531_9HYPH</name>